<keyword evidence="11" id="KW-0133">Cell shape</keyword>
<organism evidence="19 20">
    <name type="scientific">Candidatus Tanganyikabacteria bacterium</name>
    <dbReference type="NCBI Taxonomy" id="2961651"/>
    <lineage>
        <taxon>Bacteria</taxon>
        <taxon>Bacillati</taxon>
        <taxon>Candidatus Sericytochromatia</taxon>
        <taxon>Candidatus Tanganyikabacteria</taxon>
    </lineage>
</organism>
<evidence type="ECO:0000256" key="3">
    <source>
        <dbReference type="ARBA" id="ARBA00004496"/>
    </source>
</evidence>
<evidence type="ECO:0000256" key="9">
    <source>
        <dbReference type="ARBA" id="ARBA00022827"/>
    </source>
</evidence>
<keyword evidence="6" id="KW-0963">Cytoplasm</keyword>
<evidence type="ECO:0000256" key="15">
    <source>
        <dbReference type="ARBA" id="ARBA00023316"/>
    </source>
</evidence>
<dbReference type="SUPFAM" id="SSF56176">
    <property type="entry name" value="FAD-binding/transporter-associated domain-like"/>
    <property type="match status" value="1"/>
</dbReference>
<dbReference type="NCBIfam" id="TIGR00179">
    <property type="entry name" value="murB"/>
    <property type="match status" value="1"/>
</dbReference>
<keyword evidence="15" id="KW-0961">Cell wall biogenesis/degradation</keyword>
<dbReference type="GO" id="GO:0051301">
    <property type="term" value="P:cell division"/>
    <property type="evidence" value="ECO:0007669"/>
    <property type="project" value="UniProtKB-KW"/>
</dbReference>
<evidence type="ECO:0000256" key="6">
    <source>
        <dbReference type="ARBA" id="ARBA00022490"/>
    </source>
</evidence>
<keyword evidence="9" id="KW-0274">FAD</keyword>
<evidence type="ECO:0000256" key="7">
    <source>
        <dbReference type="ARBA" id="ARBA00022618"/>
    </source>
</evidence>
<dbReference type="Pfam" id="PF01565">
    <property type="entry name" value="FAD_binding_4"/>
    <property type="match status" value="1"/>
</dbReference>
<reference evidence="19 20" key="1">
    <citation type="submission" date="2019-03" db="EMBL/GenBank/DDBJ databases">
        <title>Lake Tanganyika Metagenome-Assembled Genomes (MAGs).</title>
        <authorList>
            <person name="Tran P."/>
        </authorList>
    </citation>
    <scope>NUCLEOTIDE SEQUENCE [LARGE SCALE GENOMIC DNA]</scope>
    <source>
        <strain evidence="19">K_DeepCast_65m_m2_236</strain>
    </source>
</reference>
<dbReference type="EC" id="1.3.1.98" evidence="5 17"/>
<evidence type="ECO:0000256" key="11">
    <source>
        <dbReference type="ARBA" id="ARBA00022960"/>
    </source>
</evidence>
<evidence type="ECO:0000256" key="8">
    <source>
        <dbReference type="ARBA" id="ARBA00022630"/>
    </source>
</evidence>
<keyword evidence="13 19" id="KW-0560">Oxidoreductase</keyword>
<dbReference type="GO" id="GO:0008360">
    <property type="term" value="P:regulation of cell shape"/>
    <property type="evidence" value="ECO:0007669"/>
    <property type="project" value="UniProtKB-KW"/>
</dbReference>
<keyword evidence="12" id="KW-0573">Peptidoglycan synthesis</keyword>
<evidence type="ECO:0000256" key="16">
    <source>
        <dbReference type="ARBA" id="ARBA00048914"/>
    </source>
</evidence>
<dbReference type="PANTHER" id="PTHR21071">
    <property type="entry name" value="UDP-N-ACETYLENOLPYRUVOYLGLUCOSAMINE REDUCTASE"/>
    <property type="match status" value="1"/>
</dbReference>
<keyword evidence="8" id="KW-0285">Flavoprotein</keyword>
<dbReference type="GO" id="GO:0071949">
    <property type="term" value="F:FAD binding"/>
    <property type="evidence" value="ECO:0007669"/>
    <property type="project" value="InterPro"/>
</dbReference>
<keyword evidence="7" id="KW-0132">Cell division</keyword>
<dbReference type="GO" id="GO:0071555">
    <property type="term" value="P:cell wall organization"/>
    <property type="evidence" value="ECO:0007669"/>
    <property type="project" value="UniProtKB-KW"/>
</dbReference>
<comment type="catalytic activity">
    <reaction evidence="16">
        <text>UDP-N-acetyl-alpha-D-muramate + NADP(+) = UDP-N-acetyl-3-O-(1-carboxyvinyl)-alpha-D-glucosamine + NADPH + H(+)</text>
        <dbReference type="Rhea" id="RHEA:12248"/>
        <dbReference type="ChEBI" id="CHEBI:15378"/>
        <dbReference type="ChEBI" id="CHEBI:57783"/>
        <dbReference type="ChEBI" id="CHEBI:58349"/>
        <dbReference type="ChEBI" id="CHEBI:68483"/>
        <dbReference type="ChEBI" id="CHEBI:70757"/>
        <dbReference type="EC" id="1.3.1.98"/>
    </reaction>
</comment>
<evidence type="ECO:0000313" key="20">
    <source>
        <dbReference type="Proteomes" id="UP000703893"/>
    </source>
</evidence>
<dbReference type="InterPro" id="IPR011601">
    <property type="entry name" value="MurB_C"/>
</dbReference>
<dbReference type="InterPro" id="IPR036635">
    <property type="entry name" value="MurB_C_sf"/>
</dbReference>
<dbReference type="GO" id="GO:0005829">
    <property type="term" value="C:cytosol"/>
    <property type="evidence" value="ECO:0007669"/>
    <property type="project" value="TreeGrafter"/>
</dbReference>
<evidence type="ECO:0000256" key="12">
    <source>
        <dbReference type="ARBA" id="ARBA00022984"/>
    </source>
</evidence>
<gene>
    <name evidence="19" type="primary">murB</name>
    <name evidence="19" type="ORF">FJZ00_01055</name>
</gene>
<comment type="cofactor">
    <cofactor evidence="1">
        <name>FAD</name>
        <dbReference type="ChEBI" id="CHEBI:57692"/>
    </cofactor>
</comment>
<dbReference type="HAMAP" id="MF_00037">
    <property type="entry name" value="MurB"/>
    <property type="match status" value="1"/>
</dbReference>
<dbReference type="EMBL" id="VGJX01000033">
    <property type="protein sequence ID" value="MBM3273711.1"/>
    <property type="molecule type" value="Genomic_DNA"/>
</dbReference>
<evidence type="ECO:0000256" key="1">
    <source>
        <dbReference type="ARBA" id="ARBA00001974"/>
    </source>
</evidence>
<dbReference type="AlphaFoldDB" id="A0A938BK04"/>
<dbReference type="InterPro" id="IPR016166">
    <property type="entry name" value="FAD-bd_PCMH"/>
</dbReference>
<dbReference type="SUPFAM" id="SSF56194">
    <property type="entry name" value="Uridine diphospho-N-Acetylenolpyruvylglucosamine reductase, MurB, C-terminal domain"/>
    <property type="match status" value="1"/>
</dbReference>
<dbReference type="PANTHER" id="PTHR21071:SF4">
    <property type="entry name" value="UDP-N-ACETYLENOLPYRUVOYLGLUCOSAMINE REDUCTASE"/>
    <property type="match status" value="1"/>
</dbReference>
<evidence type="ECO:0000256" key="14">
    <source>
        <dbReference type="ARBA" id="ARBA00023306"/>
    </source>
</evidence>
<dbReference type="Gene3D" id="3.90.78.10">
    <property type="entry name" value="UDP-N-acetylenolpyruvoylglucosamine reductase, C-terminal domain"/>
    <property type="match status" value="1"/>
</dbReference>
<proteinExistence type="inferred from homology"/>
<evidence type="ECO:0000259" key="18">
    <source>
        <dbReference type="PROSITE" id="PS51387"/>
    </source>
</evidence>
<feature type="non-terminal residue" evidence="19">
    <location>
        <position position="1"/>
    </location>
</feature>
<evidence type="ECO:0000256" key="5">
    <source>
        <dbReference type="ARBA" id="ARBA00012518"/>
    </source>
</evidence>
<dbReference type="InterPro" id="IPR006094">
    <property type="entry name" value="Oxid_FAD_bind_N"/>
</dbReference>
<comment type="pathway">
    <text evidence="4">Cell wall biogenesis; peptidoglycan biosynthesis.</text>
</comment>
<dbReference type="InterPro" id="IPR003170">
    <property type="entry name" value="MurB"/>
</dbReference>
<dbReference type="Gene3D" id="3.30.465.10">
    <property type="match status" value="1"/>
</dbReference>
<dbReference type="GO" id="GO:0008762">
    <property type="term" value="F:UDP-N-acetylmuramate dehydrogenase activity"/>
    <property type="evidence" value="ECO:0007669"/>
    <property type="project" value="UniProtKB-UniRule"/>
</dbReference>
<dbReference type="InterPro" id="IPR036318">
    <property type="entry name" value="FAD-bd_PCMH-like_sf"/>
</dbReference>
<dbReference type="PROSITE" id="PS51387">
    <property type="entry name" value="FAD_PCMH"/>
    <property type="match status" value="1"/>
</dbReference>
<sequence>ADEGFPGLVIRLVETYHSIRIEERTLIAQAGASTSAVIKAGMEVGLGGITFLSSIPGSVGGAVFMNAGAHGMQTSDVLVGARILDPDGQVHWRSPEDLSMSYRHSSLQDLGGVVLEAAFRVVPHEGAAIRREFLDMAAWRRERQPQDPSAGSVFRNPEGDSAGRLIEATGLKGYRVGGAMVSPVHANFFINTGTATASDINRLIHDVRAKVYEAHEILLHPEVRGLGIRVGVI</sequence>
<evidence type="ECO:0000256" key="17">
    <source>
        <dbReference type="NCBIfam" id="TIGR00179"/>
    </source>
</evidence>
<dbReference type="NCBIfam" id="NF010480">
    <property type="entry name" value="PRK13905.1"/>
    <property type="match status" value="1"/>
</dbReference>
<comment type="function">
    <text evidence="2">Cell wall formation.</text>
</comment>
<keyword evidence="10" id="KW-0521">NADP</keyword>
<keyword evidence="14" id="KW-0131">Cell cycle</keyword>
<evidence type="ECO:0000256" key="2">
    <source>
        <dbReference type="ARBA" id="ARBA00003921"/>
    </source>
</evidence>
<dbReference type="Proteomes" id="UP000703893">
    <property type="component" value="Unassembled WGS sequence"/>
</dbReference>
<comment type="subcellular location">
    <subcellularLocation>
        <location evidence="3">Cytoplasm</location>
    </subcellularLocation>
</comment>
<accession>A0A938BK04</accession>
<comment type="caution">
    <text evidence="19">The sequence shown here is derived from an EMBL/GenBank/DDBJ whole genome shotgun (WGS) entry which is preliminary data.</text>
</comment>
<protein>
    <recommendedName>
        <fullName evidence="5 17">UDP-N-acetylmuramate dehydrogenase</fullName>
        <ecNumber evidence="5 17">1.3.1.98</ecNumber>
    </recommendedName>
</protein>
<evidence type="ECO:0000256" key="4">
    <source>
        <dbReference type="ARBA" id="ARBA00004752"/>
    </source>
</evidence>
<dbReference type="InterPro" id="IPR016169">
    <property type="entry name" value="FAD-bd_PCMH_sub2"/>
</dbReference>
<evidence type="ECO:0000313" key="19">
    <source>
        <dbReference type="EMBL" id="MBM3273711.1"/>
    </source>
</evidence>
<name>A0A938BK04_9BACT</name>
<evidence type="ECO:0000256" key="10">
    <source>
        <dbReference type="ARBA" id="ARBA00022857"/>
    </source>
</evidence>
<dbReference type="GO" id="GO:0009252">
    <property type="term" value="P:peptidoglycan biosynthetic process"/>
    <property type="evidence" value="ECO:0007669"/>
    <property type="project" value="UniProtKB-UniRule"/>
</dbReference>
<evidence type="ECO:0000256" key="13">
    <source>
        <dbReference type="ARBA" id="ARBA00023002"/>
    </source>
</evidence>
<feature type="domain" description="FAD-binding PCMH-type" evidence="18">
    <location>
        <begin position="1"/>
        <end position="124"/>
    </location>
</feature>
<dbReference type="Pfam" id="PF02873">
    <property type="entry name" value="MurB_C"/>
    <property type="match status" value="1"/>
</dbReference>